<dbReference type="AlphaFoldDB" id="A0A7J6MRU8"/>
<comment type="caution">
    <text evidence="2">The sequence shown here is derived from an EMBL/GenBank/DDBJ whole genome shotgun (WGS) entry which is preliminary data.</text>
</comment>
<evidence type="ECO:0000313" key="3">
    <source>
        <dbReference type="Proteomes" id="UP000591131"/>
    </source>
</evidence>
<dbReference type="OrthoDB" id="417750at2759"/>
<proteinExistence type="predicted"/>
<dbReference type="Proteomes" id="UP000591131">
    <property type="component" value="Unassembled WGS sequence"/>
</dbReference>
<keyword evidence="3" id="KW-1185">Reference proteome</keyword>
<protein>
    <submittedName>
        <fullName evidence="2">Uncharacterized protein</fullName>
    </submittedName>
</protein>
<organism evidence="2 3">
    <name type="scientific">Perkinsus chesapeaki</name>
    <name type="common">Clam parasite</name>
    <name type="synonym">Perkinsus andrewsi</name>
    <dbReference type="NCBI Taxonomy" id="330153"/>
    <lineage>
        <taxon>Eukaryota</taxon>
        <taxon>Sar</taxon>
        <taxon>Alveolata</taxon>
        <taxon>Perkinsozoa</taxon>
        <taxon>Perkinsea</taxon>
        <taxon>Perkinsida</taxon>
        <taxon>Perkinsidae</taxon>
        <taxon>Perkinsus</taxon>
    </lineage>
</organism>
<dbReference type="EMBL" id="JAAPAO010000066">
    <property type="protein sequence ID" value="KAF4674293.1"/>
    <property type="molecule type" value="Genomic_DNA"/>
</dbReference>
<sequence>MSEHGSANELRVKHEKAISAAHQVHGYKLDFSAYILGHDPQYLGVNGKIQYGKPYANDSSNVQAVLNAPGYWSRVYYRGGGNEESNKRGMERTQSEGLIEGGGACEAYEGIKERMKGFVEGYNKPKLKWAPTSEKFRGERIRPVDNGRLTFHNTLSHMKVTTFNDKGSDLGAPGLASSRSCVDLFAGGKGGRYCQEAHRSRPSEVAHISSIYFRRDRDLISLPAVTYYTGGVDDGRSSSTPGQLSKGVKNEVSVPQNSAVAPSPVESEGLGPLTVGMAPNLAREYPEGTFESEGESPKFSVSDMLGVKVPSGSSSVMSTQLGGAPATHYGMTLEQCAQKVEKTVGEFDTFKEGVGRLHSRVLQSEEALKKIETRTDGYSTREANFAAELTKLFTLEQEVKARAGVLSKWMADEKVVRDQLSKVYRDLDTKSLMQSDKLLTMSSVLRAALTKMQAIHDHVSKVITAVGEAESSMYQWAYNVTSKVNFHTTQIVTLAQNLEFRIAQSKGMELEARRMMALYQKLEDKYGKSPDFLAVARAILEENGNKLQSTSVSDGIHPALTAGASSVGPTVA</sequence>
<name>A0A7J6MRU8_PERCH</name>
<evidence type="ECO:0000313" key="2">
    <source>
        <dbReference type="EMBL" id="KAF4674293.1"/>
    </source>
</evidence>
<reference evidence="2 3" key="1">
    <citation type="submission" date="2020-04" db="EMBL/GenBank/DDBJ databases">
        <title>Perkinsus chesapeaki whole genome sequence.</title>
        <authorList>
            <person name="Bogema D.R."/>
        </authorList>
    </citation>
    <scope>NUCLEOTIDE SEQUENCE [LARGE SCALE GENOMIC DNA]</scope>
    <source>
        <strain evidence="2">ATCC PRA-425</strain>
    </source>
</reference>
<evidence type="ECO:0000256" key="1">
    <source>
        <dbReference type="SAM" id="MobiDB-lite"/>
    </source>
</evidence>
<feature type="region of interest" description="Disordered" evidence="1">
    <location>
        <begin position="232"/>
        <end position="271"/>
    </location>
</feature>
<accession>A0A7J6MRU8</accession>
<gene>
    <name evidence="2" type="ORF">FOL47_009444</name>
</gene>